<proteinExistence type="evidence at transcript level"/>
<dbReference type="AlphaFoldDB" id="A2TKE8"/>
<dbReference type="RefSeq" id="NP_001267955.1">
    <property type="nucleotide sequence ID" value="NM_001281026.1"/>
</dbReference>
<name>A2TKE8_VITVI</name>
<dbReference type="GeneID" id="100233026"/>
<dbReference type="EMBL" id="EF212291">
    <property type="protein sequence ID" value="ABN09243.1"/>
    <property type="molecule type" value="mRNA"/>
</dbReference>
<reference evidence="1" key="1">
    <citation type="journal article" date="2009" name="Plant Physiol. Biochem.">
        <title>Cloning and characterization of VIGG, a novel virus-induced grapevine protein, correlated with fruit quality.</title>
        <authorList>
            <person name="Katoh H."/>
            <person name="Suzuki S."/>
            <person name="Saitoh T."/>
            <person name="Takayanagi T."/>
        </authorList>
    </citation>
    <scope>NUCLEOTIDE SEQUENCE</scope>
</reference>
<sequence length="111" mass="12668">MWIKDRSAKALRRILKSCGFRVNHQGYCSSANYKGRYPCDCGRQEQILAKGFIADIVRLCDVGKHEEAEMLVFGDVLRKKGERKCISEEPRRSAIEHDCSKSPLCSADWLC</sequence>
<protein>
    <submittedName>
        <fullName evidence="1">Virus-induced grapevine protein</fullName>
    </submittedName>
</protein>
<gene>
    <name evidence="1" type="primary">VIGG</name>
</gene>
<accession>A2TKE8</accession>
<evidence type="ECO:0000313" key="1">
    <source>
        <dbReference type="EMBL" id="ABN09243.1"/>
    </source>
</evidence>
<organism evidence="1">
    <name type="scientific">Vitis vinifera</name>
    <name type="common">Grape</name>
    <dbReference type="NCBI Taxonomy" id="29760"/>
    <lineage>
        <taxon>Eukaryota</taxon>
        <taxon>Viridiplantae</taxon>
        <taxon>Streptophyta</taxon>
        <taxon>Embryophyta</taxon>
        <taxon>Tracheophyta</taxon>
        <taxon>Spermatophyta</taxon>
        <taxon>Magnoliopsida</taxon>
        <taxon>eudicotyledons</taxon>
        <taxon>Gunneridae</taxon>
        <taxon>Pentapetalae</taxon>
        <taxon>rosids</taxon>
        <taxon>Vitales</taxon>
        <taxon>Vitaceae</taxon>
        <taxon>Viteae</taxon>
        <taxon>Vitis</taxon>
    </lineage>
</organism>